<sequence length="469" mass="52316">MKPIGPMRSIKTVGDIRRLSPEQLQQLQYQRLHKLVDYARRNSPYWQELLQDLPEGFTLADLPITRKGDLAQQFERCITDPKVTLAGLQEFMQSPENIGKMFLGKYLPVTTSGTTSRPALLLLDENALSFLTALGVKRLDISKEALRKALKNGGRTAGIQSTSGFYSSNCLIRLRQLRHPLQSGRFRIVPAALSPWEQAAMLNRYKPSNISAHPSLLWRLINASRDTLSCRPAMVVTSGETLFPHQRQAIEAAFPGCQLLSNYVSAEGGLIATQCATGNYHLNSDCVILEPVNRDLTPTPPGELSWGVLVTNLSNFIQPVIRYLLEDRVRFLPESCSCGNILPPFQLEGRADETLLLPSHGGIVEILPREIVEVFASLPSVEEFQLVQTGGRELDLRLALREGVDPAQGLLEAQARLADFLRGRGVRVEIHLSSHRPAPLPHGGKFQPVCREWTKTIFEREEPSCVTQY</sequence>
<dbReference type="Gene3D" id="3.40.50.12780">
    <property type="entry name" value="N-terminal domain of ligase-like"/>
    <property type="match status" value="1"/>
</dbReference>
<dbReference type="PANTHER" id="PTHR36932:SF1">
    <property type="entry name" value="CAPSULAR POLYSACCHARIDE BIOSYNTHESIS PROTEIN"/>
    <property type="match status" value="1"/>
</dbReference>
<dbReference type="AlphaFoldDB" id="A0A6N2USP5"/>
<dbReference type="InterPro" id="IPR053158">
    <property type="entry name" value="CapK_Type1_Caps_Biosynth"/>
</dbReference>
<proteinExistence type="predicted"/>
<organism evidence="1">
    <name type="scientific">uncultured Anaerotruncus sp</name>
    <dbReference type="NCBI Taxonomy" id="905011"/>
    <lineage>
        <taxon>Bacteria</taxon>
        <taxon>Bacillati</taxon>
        <taxon>Bacillota</taxon>
        <taxon>Clostridia</taxon>
        <taxon>Eubacteriales</taxon>
        <taxon>Oscillospiraceae</taxon>
        <taxon>Anaerotruncus</taxon>
        <taxon>environmental samples</taxon>
    </lineage>
</organism>
<gene>
    <name evidence="1" type="ORF">AULFYP135_02042</name>
</gene>
<protein>
    <recommendedName>
        <fullName evidence="2">Phenylacetate-coenzyme A ligase</fullName>
    </recommendedName>
</protein>
<reference evidence="1" key="1">
    <citation type="submission" date="2019-11" db="EMBL/GenBank/DDBJ databases">
        <authorList>
            <person name="Feng L."/>
        </authorList>
    </citation>
    <scope>NUCLEOTIDE SEQUENCE</scope>
    <source>
        <strain evidence="1">AundefinedLFYP135</strain>
    </source>
</reference>
<name>A0A6N2USP5_9FIRM</name>
<dbReference type="InterPro" id="IPR042099">
    <property type="entry name" value="ANL_N_sf"/>
</dbReference>
<dbReference type="SUPFAM" id="SSF56801">
    <property type="entry name" value="Acetyl-CoA synthetase-like"/>
    <property type="match status" value="1"/>
</dbReference>
<accession>A0A6N2USP5</accession>
<evidence type="ECO:0008006" key="2">
    <source>
        <dbReference type="Google" id="ProtNLM"/>
    </source>
</evidence>
<dbReference type="PANTHER" id="PTHR36932">
    <property type="entry name" value="CAPSULAR POLYSACCHARIDE BIOSYNTHESIS PROTEIN"/>
    <property type="match status" value="1"/>
</dbReference>
<evidence type="ECO:0000313" key="1">
    <source>
        <dbReference type="EMBL" id="VYT20758.1"/>
    </source>
</evidence>
<dbReference type="EMBL" id="CACRSL010000004">
    <property type="protein sequence ID" value="VYT20758.1"/>
    <property type="molecule type" value="Genomic_DNA"/>
</dbReference>